<name>A0A0A9ABS4_ARUDO</name>
<evidence type="ECO:0000313" key="1">
    <source>
        <dbReference type="EMBL" id="JAD47398.1"/>
    </source>
</evidence>
<accession>A0A0A9ABS4</accession>
<reference evidence="1" key="2">
    <citation type="journal article" date="2015" name="Data Brief">
        <title>Shoot transcriptome of the giant reed, Arundo donax.</title>
        <authorList>
            <person name="Barrero R.A."/>
            <person name="Guerrero F.D."/>
            <person name="Moolhuijzen P."/>
            <person name="Goolsby J.A."/>
            <person name="Tidwell J."/>
            <person name="Bellgard S.E."/>
            <person name="Bellgard M.I."/>
        </authorList>
    </citation>
    <scope>NUCLEOTIDE SEQUENCE</scope>
    <source>
        <tissue evidence="1">Shoot tissue taken approximately 20 cm above the soil surface</tissue>
    </source>
</reference>
<proteinExistence type="predicted"/>
<organism evidence="1">
    <name type="scientific">Arundo donax</name>
    <name type="common">Giant reed</name>
    <name type="synonym">Donax arundinaceus</name>
    <dbReference type="NCBI Taxonomy" id="35708"/>
    <lineage>
        <taxon>Eukaryota</taxon>
        <taxon>Viridiplantae</taxon>
        <taxon>Streptophyta</taxon>
        <taxon>Embryophyta</taxon>
        <taxon>Tracheophyta</taxon>
        <taxon>Spermatophyta</taxon>
        <taxon>Magnoliopsida</taxon>
        <taxon>Liliopsida</taxon>
        <taxon>Poales</taxon>
        <taxon>Poaceae</taxon>
        <taxon>PACMAD clade</taxon>
        <taxon>Arundinoideae</taxon>
        <taxon>Arundineae</taxon>
        <taxon>Arundo</taxon>
    </lineage>
</organism>
<protein>
    <submittedName>
        <fullName evidence="1">Uncharacterized protein</fullName>
    </submittedName>
</protein>
<reference evidence="1" key="1">
    <citation type="submission" date="2014-09" db="EMBL/GenBank/DDBJ databases">
        <authorList>
            <person name="Magalhaes I.L.F."/>
            <person name="Oliveira U."/>
            <person name="Santos F.R."/>
            <person name="Vidigal T.H.D.A."/>
            <person name="Brescovit A.D."/>
            <person name="Santos A.J."/>
        </authorList>
    </citation>
    <scope>NUCLEOTIDE SEQUENCE</scope>
    <source>
        <tissue evidence="1">Shoot tissue taken approximately 20 cm above the soil surface</tissue>
    </source>
</reference>
<dbReference type="EMBL" id="GBRH01250497">
    <property type="protein sequence ID" value="JAD47398.1"/>
    <property type="molecule type" value="Transcribed_RNA"/>
</dbReference>
<dbReference type="AlphaFoldDB" id="A0A0A9ABS4"/>
<sequence>MSLAVLPPLDISKGSLKDGDYRVHINQGCSRQERNLSFSKQHDKKDISPSIQNSLLDDHFHGLSRQLHTSSIHFSTYLQCSRRLPKQLFDGNV</sequence>